<dbReference type="GO" id="GO:0006281">
    <property type="term" value="P:DNA repair"/>
    <property type="evidence" value="ECO:0007669"/>
    <property type="project" value="TreeGrafter"/>
</dbReference>
<feature type="compositionally biased region" description="Low complexity" evidence="1">
    <location>
        <begin position="15"/>
        <end position="25"/>
    </location>
</feature>
<dbReference type="Gene3D" id="1.10.10.1210">
    <property type="entry name" value="MAGE homology domain, winged helix WH2 motif"/>
    <property type="match status" value="1"/>
</dbReference>
<feature type="compositionally biased region" description="Acidic residues" evidence="1">
    <location>
        <begin position="43"/>
        <end position="54"/>
    </location>
</feature>
<keyword evidence="4" id="KW-1185">Reference proteome</keyword>
<evidence type="ECO:0000313" key="4">
    <source>
        <dbReference type="Proteomes" id="UP000559256"/>
    </source>
</evidence>
<name>A0A8H5GB72_9AGAR</name>
<dbReference type="GO" id="GO:0005634">
    <property type="term" value="C:nucleus"/>
    <property type="evidence" value="ECO:0007669"/>
    <property type="project" value="TreeGrafter"/>
</dbReference>
<feature type="compositionally biased region" description="Polar residues" evidence="1">
    <location>
        <begin position="1"/>
        <end position="14"/>
    </location>
</feature>
<dbReference type="InterPro" id="IPR002190">
    <property type="entry name" value="MHD_dom"/>
</dbReference>
<dbReference type="InterPro" id="IPR041898">
    <property type="entry name" value="MAGE_WH1"/>
</dbReference>
<reference evidence="3 4" key="1">
    <citation type="journal article" date="2020" name="ISME J.">
        <title>Uncovering the hidden diversity of litter-decomposition mechanisms in mushroom-forming fungi.</title>
        <authorList>
            <person name="Floudas D."/>
            <person name="Bentzer J."/>
            <person name="Ahren D."/>
            <person name="Johansson T."/>
            <person name="Persson P."/>
            <person name="Tunlid A."/>
        </authorList>
    </citation>
    <scope>NUCLEOTIDE SEQUENCE [LARGE SCALE GENOMIC DNA]</scope>
    <source>
        <strain evidence="3 4">CBS 291.85</strain>
    </source>
</reference>
<dbReference type="Gene3D" id="1.10.10.1200">
    <property type="entry name" value="MAGE homology domain, winged helix WH1 motif"/>
    <property type="match status" value="1"/>
</dbReference>
<dbReference type="SMART" id="SM01373">
    <property type="entry name" value="MAGE"/>
    <property type="match status" value="1"/>
</dbReference>
<feature type="domain" description="MAGE" evidence="2">
    <location>
        <begin position="65"/>
        <end position="327"/>
    </location>
</feature>
<dbReference type="InterPro" id="IPR041899">
    <property type="entry name" value="MAGE_WH2"/>
</dbReference>
<evidence type="ECO:0000256" key="1">
    <source>
        <dbReference type="SAM" id="MobiDB-lite"/>
    </source>
</evidence>
<dbReference type="Proteomes" id="UP000559256">
    <property type="component" value="Unassembled WGS sequence"/>
</dbReference>
<accession>A0A8H5GB72</accession>
<dbReference type="OrthoDB" id="205198at2759"/>
<dbReference type="Pfam" id="PF01454">
    <property type="entry name" value="MAGE"/>
    <property type="match status" value="1"/>
</dbReference>
<evidence type="ECO:0000259" key="2">
    <source>
        <dbReference type="SMART" id="SM01373"/>
    </source>
</evidence>
<dbReference type="EMBL" id="JAACJM010000040">
    <property type="protein sequence ID" value="KAF5361515.1"/>
    <property type="molecule type" value="Genomic_DNA"/>
</dbReference>
<feature type="region of interest" description="Disordered" evidence="1">
    <location>
        <begin position="1"/>
        <end position="60"/>
    </location>
</feature>
<gene>
    <name evidence="3" type="ORF">D9758_006135</name>
</gene>
<organism evidence="3 4">
    <name type="scientific">Tetrapyrgos nigripes</name>
    <dbReference type="NCBI Taxonomy" id="182062"/>
    <lineage>
        <taxon>Eukaryota</taxon>
        <taxon>Fungi</taxon>
        <taxon>Dikarya</taxon>
        <taxon>Basidiomycota</taxon>
        <taxon>Agaricomycotina</taxon>
        <taxon>Agaricomycetes</taxon>
        <taxon>Agaricomycetidae</taxon>
        <taxon>Agaricales</taxon>
        <taxon>Marasmiineae</taxon>
        <taxon>Marasmiaceae</taxon>
        <taxon>Tetrapyrgos</taxon>
    </lineage>
</organism>
<dbReference type="PANTHER" id="PTHR11736:SF14">
    <property type="entry name" value="NSE3 HOMOLOG, SMC5-SMC6 COMPLEX COMPONENT"/>
    <property type="match status" value="1"/>
</dbReference>
<evidence type="ECO:0000313" key="3">
    <source>
        <dbReference type="EMBL" id="KAF5361515.1"/>
    </source>
</evidence>
<feature type="region of interest" description="Disordered" evidence="1">
    <location>
        <begin position="338"/>
        <end position="369"/>
    </location>
</feature>
<dbReference type="AlphaFoldDB" id="A0A8H5GB72"/>
<comment type="caution">
    <text evidence="3">The sequence shown here is derived from an EMBL/GenBank/DDBJ whole genome shotgun (WGS) entry which is preliminary data.</text>
</comment>
<protein>
    <recommendedName>
        <fullName evidence="2">MAGE domain-containing protein</fullName>
    </recommendedName>
</protein>
<dbReference type="PANTHER" id="PTHR11736">
    <property type="entry name" value="MELANOMA-ASSOCIATED ANTIGEN MAGE ANTIGEN"/>
    <property type="match status" value="1"/>
</dbReference>
<proteinExistence type="predicted"/>
<sequence length="387" mass="43265">MARAATRSQRTPKASQSQPRPSQSQRRVDSDDEEMEDARSDDAMDVDGQEEGSGDADTKRKASALVRLALFTEHKRAALRREDINKKVMGSNSRSFQRVFEAAQAILRQTFGMELVELQSKAALEKERAGIDEEALEENRKATATKKKATVAGSKTYILRSTLDPLIVEHASQSQLEILDQEHTDRDEEDENETLPQAYGSILSWSTCDQLEPIGILYVILTLILVSGRVISDSELRSHLKRLHLSSDAGVNFDVKSTTPNNTQDLDQFLGILQRQGYIEQHTVGEVKKGKGGGGKRVRSQADNDSGIKYEWRWGVRAYSEVGEKGIAQFAAEFMVTREHEEDEDEDEGQGARNRNRNRRGPNPHEQVEKMLGAIEKAAGSELVELK</sequence>
<dbReference type="InterPro" id="IPR037445">
    <property type="entry name" value="MAGE"/>
</dbReference>